<feature type="domain" description="HTH cro/C1-type" evidence="1">
    <location>
        <begin position="39"/>
        <end position="97"/>
    </location>
</feature>
<dbReference type="SMART" id="SM00530">
    <property type="entry name" value="HTH_XRE"/>
    <property type="match status" value="1"/>
</dbReference>
<dbReference type="CDD" id="cd00093">
    <property type="entry name" value="HTH_XRE"/>
    <property type="match status" value="1"/>
</dbReference>
<protein>
    <recommendedName>
        <fullName evidence="1">HTH cro/C1-type domain-containing protein</fullName>
    </recommendedName>
</protein>
<dbReference type="InterPro" id="IPR001387">
    <property type="entry name" value="Cro/C1-type_HTH"/>
</dbReference>
<dbReference type="Gene3D" id="1.10.260.40">
    <property type="entry name" value="lambda repressor-like DNA-binding domains"/>
    <property type="match status" value="1"/>
</dbReference>
<organism evidence="2 3">
    <name type="scientific">Pandoraea bronchicola</name>
    <dbReference type="NCBI Taxonomy" id="2508287"/>
    <lineage>
        <taxon>Bacteria</taxon>
        <taxon>Pseudomonadati</taxon>
        <taxon>Pseudomonadota</taxon>
        <taxon>Betaproteobacteria</taxon>
        <taxon>Burkholderiales</taxon>
        <taxon>Burkholderiaceae</taxon>
        <taxon>Pandoraea</taxon>
    </lineage>
</organism>
<dbReference type="InterPro" id="IPR010982">
    <property type="entry name" value="Lambda_DNA-bd_dom_sf"/>
</dbReference>
<dbReference type="RefSeq" id="WP_150559715.1">
    <property type="nucleotide sequence ID" value="NZ_CABPST010000005.1"/>
</dbReference>
<evidence type="ECO:0000313" key="3">
    <source>
        <dbReference type="Proteomes" id="UP000382040"/>
    </source>
</evidence>
<dbReference type="Proteomes" id="UP000382040">
    <property type="component" value="Unassembled WGS sequence"/>
</dbReference>
<gene>
    <name evidence="2" type="ORF">PBR20603_02357</name>
</gene>
<evidence type="ECO:0000313" key="2">
    <source>
        <dbReference type="EMBL" id="VVE88402.1"/>
    </source>
</evidence>
<dbReference type="GO" id="GO:0003677">
    <property type="term" value="F:DNA binding"/>
    <property type="evidence" value="ECO:0007669"/>
    <property type="project" value="InterPro"/>
</dbReference>
<dbReference type="OrthoDB" id="9090778at2"/>
<reference evidence="2 3" key="1">
    <citation type="submission" date="2019-08" db="EMBL/GenBank/DDBJ databases">
        <authorList>
            <person name="Peeters C."/>
        </authorList>
    </citation>
    <scope>NUCLEOTIDE SEQUENCE [LARGE SCALE GENOMIC DNA]</scope>
    <source>
        <strain evidence="2 3">LMG 20603</strain>
    </source>
</reference>
<proteinExistence type="predicted"/>
<evidence type="ECO:0000259" key="1">
    <source>
        <dbReference type="SMART" id="SM00530"/>
    </source>
</evidence>
<dbReference type="AlphaFoldDB" id="A0A5E5BTC9"/>
<accession>A0A5E5BTC9</accession>
<dbReference type="SUPFAM" id="SSF47413">
    <property type="entry name" value="lambda repressor-like DNA-binding domains"/>
    <property type="match status" value="1"/>
</dbReference>
<name>A0A5E5BTC9_9BURK</name>
<keyword evidence="3" id="KW-1185">Reference proteome</keyword>
<dbReference type="EMBL" id="CABPST010000005">
    <property type="protein sequence ID" value="VVE88402.1"/>
    <property type="molecule type" value="Genomic_DNA"/>
</dbReference>
<sequence>MSKEQLKAESQHDTLVEQTLKRFVRDKSKPEEVETLRFNLIVARVMSGMTAVEAAEKFGYSNSTQLSLIESGQRKIPYDRQFLMTAACVYAVSLDFLVGLSPHMEYDARVARQHALMRGTESILGGIAAEFATVMIQFTNQTQPAREDFDRVSNAAQTVEQALGMARKHGLDKIRGSSALVAAAEQLAKAVEPLRQKVMRYRSIDGYFDELRAGRMQPIAYLTERYTSDGLFEEAG</sequence>